<dbReference type="OrthoDB" id="48130at2759"/>
<dbReference type="InterPro" id="IPR011053">
    <property type="entry name" value="Single_hybrid_motif"/>
</dbReference>
<dbReference type="SUPFAM" id="SSF51230">
    <property type="entry name" value="Single hybrid motif"/>
    <property type="match status" value="1"/>
</dbReference>
<evidence type="ECO:0000313" key="2">
    <source>
        <dbReference type="Proteomes" id="UP001151518"/>
    </source>
</evidence>
<dbReference type="EMBL" id="JANBTW010000003">
    <property type="protein sequence ID" value="KAJ2680728.1"/>
    <property type="molecule type" value="Genomic_DNA"/>
</dbReference>
<proteinExistence type="predicted"/>
<dbReference type="Gene3D" id="2.40.50.100">
    <property type="match status" value="1"/>
</dbReference>
<dbReference type="Proteomes" id="UP001151518">
    <property type="component" value="Unassembled WGS sequence"/>
</dbReference>
<dbReference type="PANTHER" id="PTHR13651:SF0">
    <property type="entry name" value="PROTEIN ABITRAM"/>
    <property type="match status" value="1"/>
</dbReference>
<dbReference type="InterPro" id="IPR039169">
    <property type="entry name" value="Abitram"/>
</dbReference>
<organism evidence="1 2">
    <name type="scientific">Coemansia spiralis</name>
    <dbReference type="NCBI Taxonomy" id="417178"/>
    <lineage>
        <taxon>Eukaryota</taxon>
        <taxon>Fungi</taxon>
        <taxon>Fungi incertae sedis</taxon>
        <taxon>Zoopagomycota</taxon>
        <taxon>Kickxellomycotina</taxon>
        <taxon>Kickxellomycetes</taxon>
        <taxon>Kickxellales</taxon>
        <taxon>Kickxellaceae</taxon>
        <taxon>Coemansia</taxon>
    </lineage>
</organism>
<protein>
    <recommendedName>
        <fullName evidence="3">Protein Abitram</fullName>
    </recommendedName>
</protein>
<evidence type="ECO:0008006" key="3">
    <source>
        <dbReference type="Google" id="ProtNLM"/>
    </source>
</evidence>
<sequence length="207" mass="23283">MMVAEDPTSSISYDLTAYTQLDKEYKEQPALYLNRYFSQQFYTHTVILKRKHGEIEPSQPTDLPDSQTPANIVPKEWQYVLMSPNKLCVIGIAKQHPLLDPAMREQVGSITKVIYADNVKNSVIKGKGKKQSLRLMPSTKICTVQTSTGKEYILRAAVKGVLMEWNSRLETDPQLIYSHPEQAFVAIIKPGTDDSSKILSDCVSSTD</sequence>
<comment type="caution">
    <text evidence="1">The sequence shown here is derived from an EMBL/GenBank/DDBJ whole genome shotgun (WGS) entry which is preliminary data.</text>
</comment>
<evidence type="ECO:0000313" key="1">
    <source>
        <dbReference type="EMBL" id="KAJ2680728.1"/>
    </source>
</evidence>
<gene>
    <name evidence="1" type="ORF">GGI25_000363</name>
</gene>
<dbReference type="PANTHER" id="PTHR13651">
    <property type="entry name" value="PROTEIN ABITRAM"/>
    <property type="match status" value="1"/>
</dbReference>
<dbReference type="AlphaFoldDB" id="A0A9W8L127"/>
<dbReference type="GO" id="GO:0005634">
    <property type="term" value="C:nucleus"/>
    <property type="evidence" value="ECO:0007669"/>
    <property type="project" value="TreeGrafter"/>
</dbReference>
<reference evidence="1" key="1">
    <citation type="submission" date="2022-07" db="EMBL/GenBank/DDBJ databases">
        <title>Phylogenomic reconstructions and comparative analyses of Kickxellomycotina fungi.</title>
        <authorList>
            <person name="Reynolds N.K."/>
            <person name="Stajich J.E."/>
            <person name="Barry K."/>
            <person name="Grigoriev I.V."/>
            <person name="Crous P."/>
            <person name="Smith M.E."/>
        </authorList>
    </citation>
    <scope>NUCLEOTIDE SEQUENCE</scope>
    <source>
        <strain evidence="1">NRRL 3115</strain>
    </source>
</reference>
<accession>A0A9W8L127</accession>
<name>A0A9W8L127_9FUNG</name>